<dbReference type="InParanoid" id="A0A3R7GUF7"/>
<evidence type="ECO:0000313" key="3">
    <source>
        <dbReference type="Proteomes" id="UP000286415"/>
    </source>
</evidence>
<protein>
    <submittedName>
        <fullName evidence="2">Uncharacterized protein</fullName>
    </submittedName>
</protein>
<dbReference type="EMBL" id="NIRI02000056">
    <property type="protein sequence ID" value="KAG5446672.1"/>
    <property type="molecule type" value="Genomic_DNA"/>
</dbReference>
<evidence type="ECO:0000313" key="2">
    <source>
        <dbReference type="EMBL" id="KAG5446672.1"/>
    </source>
</evidence>
<dbReference type="AlphaFoldDB" id="A0A3R7GUF7"/>
<comment type="caution">
    <text evidence="2">The sequence shown here is derived from an EMBL/GenBank/DDBJ whole genome shotgun (WGS) entry which is preliminary data.</text>
</comment>
<reference evidence="2 3" key="1">
    <citation type="journal article" date="2018" name="Biotechnol. Adv.">
        <title>Improved genomic resources and new bioinformatic workflow for the carcinogenic parasite Clonorchis sinensis: Biotechnological implications.</title>
        <authorList>
            <person name="Wang D."/>
            <person name="Korhonen P.K."/>
            <person name="Gasser R.B."/>
            <person name="Young N.D."/>
        </authorList>
    </citation>
    <scope>NUCLEOTIDE SEQUENCE [LARGE SCALE GENOMIC DNA]</scope>
    <source>
        <strain evidence="2">Cs-k2</strain>
    </source>
</reference>
<reference evidence="2 3" key="2">
    <citation type="journal article" date="2021" name="Genomics">
        <title>High-quality reference genome for Clonorchis sinensis.</title>
        <authorList>
            <person name="Young N.D."/>
            <person name="Stroehlein A.J."/>
            <person name="Kinkar L."/>
            <person name="Wang T."/>
            <person name="Sohn W.M."/>
            <person name="Chang B.C.H."/>
            <person name="Kaur P."/>
            <person name="Weisz D."/>
            <person name="Dudchenko O."/>
            <person name="Aiden E.L."/>
            <person name="Korhonen P.K."/>
            <person name="Gasser R.B."/>
        </authorList>
    </citation>
    <scope>NUCLEOTIDE SEQUENCE [LARGE SCALE GENOMIC DNA]</scope>
    <source>
        <strain evidence="2">Cs-k2</strain>
    </source>
</reference>
<evidence type="ECO:0000256" key="1">
    <source>
        <dbReference type="SAM" id="MobiDB-lite"/>
    </source>
</evidence>
<sequence>MYLLPPPQNHKRNPTTGNSVHTCRTQHHGPHSANDIDTNVWERDTRGDAVAYELFYVASKMYFHAQATPIISRNRRKAELRESILLACLISRIHRYTPSPFKGRSHAFDFHLPPLDRLQQLIYSATLRVYRATSEAESHLPFSIPESLGSYRRSPGDRQRHTDLAVDCPASATQVHSLQDSGDSST</sequence>
<gene>
    <name evidence="2" type="ORF">CSKR_113071</name>
</gene>
<feature type="compositionally biased region" description="Polar residues" evidence="1">
    <location>
        <begin position="14"/>
        <end position="23"/>
    </location>
</feature>
<proteinExistence type="predicted"/>
<feature type="region of interest" description="Disordered" evidence="1">
    <location>
        <begin position="1"/>
        <end position="37"/>
    </location>
</feature>
<dbReference type="Proteomes" id="UP000286415">
    <property type="component" value="Unassembled WGS sequence"/>
</dbReference>
<keyword evidence="3" id="KW-1185">Reference proteome</keyword>
<organism evidence="2 3">
    <name type="scientific">Clonorchis sinensis</name>
    <name type="common">Chinese liver fluke</name>
    <dbReference type="NCBI Taxonomy" id="79923"/>
    <lineage>
        <taxon>Eukaryota</taxon>
        <taxon>Metazoa</taxon>
        <taxon>Spiralia</taxon>
        <taxon>Lophotrochozoa</taxon>
        <taxon>Platyhelminthes</taxon>
        <taxon>Trematoda</taxon>
        <taxon>Digenea</taxon>
        <taxon>Opisthorchiida</taxon>
        <taxon>Opisthorchiata</taxon>
        <taxon>Opisthorchiidae</taxon>
        <taxon>Clonorchis</taxon>
    </lineage>
</organism>
<name>A0A3R7GUF7_CLOSI</name>
<accession>A0A3R7GUF7</accession>